<accession>A0A7S7RAC8</accession>
<dbReference type="PANTHER" id="PTHR34820">
    <property type="entry name" value="INNER MEMBRANE PROTEIN YEBZ"/>
    <property type="match status" value="1"/>
</dbReference>
<keyword evidence="4 6" id="KW-1133">Transmembrane helix</keyword>
<feature type="transmembrane region" description="Helical" evidence="6">
    <location>
        <begin position="252"/>
        <end position="271"/>
    </location>
</feature>
<keyword evidence="3 6" id="KW-0812">Transmembrane</keyword>
<evidence type="ECO:0000256" key="2">
    <source>
        <dbReference type="ARBA" id="ARBA00022475"/>
    </source>
</evidence>
<evidence type="ECO:0000256" key="1">
    <source>
        <dbReference type="ARBA" id="ARBA00004651"/>
    </source>
</evidence>
<keyword evidence="9" id="KW-1185">Reference proteome</keyword>
<evidence type="ECO:0000313" key="8">
    <source>
        <dbReference type="EMBL" id="QOY34804.1"/>
    </source>
</evidence>
<reference evidence="8 9" key="2">
    <citation type="journal article" date="2019" name="Int. J. Syst. Evol. Microbiol.">
        <title>Anaerobacillus isosaccharinicus sp. nov., an alkaliphilic bacterium which degrades isosaccharinic acid.</title>
        <authorList>
            <person name="Bassil N.M."/>
            <person name="Lloyd J.R."/>
        </authorList>
    </citation>
    <scope>NUCLEOTIDE SEQUENCE [LARGE SCALE GENOMIC DNA]</scope>
    <source>
        <strain evidence="8 9">NB2006</strain>
    </source>
</reference>
<feature type="transmembrane region" description="Helical" evidence="6">
    <location>
        <begin position="177"/>
        <end position="197"/>
    </location>
</feature>
<feature type="transmembrane region" description="Helical" evidence="6">
    <location>
        <begin position="39"/>
        <end position="63"/>
    </location>
</feature>
<keyword evidence="5 6" id="KW-0472">Membrane</keyword>
<protein>
    <submittedName>
        <fullName evidence="8">Copper resistance D family protein</fullName>
    </submittedName>
</protein>
<gene>
    <name evidence="8" type="ORF">AWH56_019070</name>
</gene>
<evidence type="ECO:0000256" key="3">
    <source>
        <dbReference type="ARBA" id="ARBA00022692"/>
    </source>
</evidence>
<organism evidence="8 9">
    <name type="scientific">Anaerobacillus isosaccharinicus</name>
    <dbReference type="NCBI Taxonomy" id="1532552"/>
    <lineage>
        <taxon>Bacteria</taxon>
        <taxon>Bacillati</taxon>
        <taxon>Bacillota</taxon>
        <taxon>Bacilli</taxon>
        <taxon>Bacillales</taxon>
        <taxon>Bacillaceae</taxon>
        <taxon>Anaerobacillus</taxon>
    </lineage>
</organism>
<feature type="transmembrane region" description="Helical" evidence="6">
    <location>
        <begin position="83"/>
        <end position="103"/>
    </location>
</feature>
<dbReference type="GO" id="GO:0006825">
    <property type="term" value="P:copper ion transport"/>
    <property type="evidence" value="ECO:0007669"/>
    <property type="project" value="InterPro"/>
</dbReference>
<feature type="transmembrane region" description="Helical" evidence="6">
    <location>
        <begin position="335"/>
        <end position="355"/>
    </location>
</feature>
<name>A0A7S7RAC8_9BACI</name>
<evidence type="ECO:0000256" key="4">
    <source>
        <dbReference type="ARBA" id="ARBA00022989"/>
    </source>
</evidence>
<feature type="transmembrane region" description="Helical" evidence="6">
    <location>
        <begin position="6"/>
        <end position="27"/>
    </location>
</feature>
<evidence type="ECO:0000256" key="6">
    <source>
        <dbReference type="SAM" id="Phobius"/>
    </source>
</evidence>
<dbReference type="RefSeq" id="WP_182080972.1">
    <property type="nucleotide sequence ID" value="NZ_CP063356.2"/>
</dbReference>
<dbReference type="Proteomes" id="UP000180175">
    <property type="component" value="Chromosome"/>
</dbReference>
<comment type="subcellular location">
    <subcellularLocation>
        <location evidence="1">Cell membrane</location>
        <topology evidence="1">Multi-pass membrane protein</topology>
    </subcellularLocation>
</comment>
<dbReference type="KEGG" id="aia:AWH56_019070"/>
<dbReference type="Pfam" id="PF05425">
    <property type="entry name" value="CopD"/>
    <property type="match status" value="1"/>
</dbReference>
<evidence type="ECO:0000259" key="7">
    <source>
        <dbReference type="Pfam" id="PF05425"/>
    </source>
</evidence>
<feature type="transmembrane region" description="Helical" evidence="6">
    <location>
        <begin position="146"/>
        <end position="165"/>
    </location>
</feature>
<keyword evidence="2" id="KW-1003">Cell membrane</keyword>
<evidence type="ECO:0000256" key="5">
    <source>
        <dbReference type="ARBA" id="ARBA00023136"/>
    </source>
</evidence>
<dbReference type="PANTHER" id="PTHR34820:SF4">
    <property type="entry name" value="INNER MEMBRANE PROTEIN YEBZ"/>
    <property type="match status" value="1"/>
</dbReference>
<dbReference type="EMBL" id="CP063356">
    <property type="protein sequence ID" value="QOY34804.1"/>
    <property type="molecule type" value="Genomic_DNA"/>
</dbReference>
<dbReference type="GO" id="GO:0005886">
    <property type="term" value="C:plasma membrane"/>
    <property type="evidence" value="ECO:0007669"/>
    <property type="project" value="UniProtKB-SubCell"/>
</dbReference>
<feature type="transmembrane region" description="Helical" evidence="6">
    <location>
        <begin position="110"/>
        <end position="126"/>
    </location>
</feature>
<feature type="transmembrane region" description="Helical" evidence="6">
    <location>
        <begin position="309"/>
        <end position="328"/>
    </location>
</feature>
<dbReference type="InterPro" id="IPR008457">
    <property type="entry name" value="Cu-R_CopD_dom"/>
</dbReference>
<reference evidence="8 9" key="1">
    <citation type="journal article" date="2017" name="Genome Announc.">
        <title>Draft Genome Sequences of Four Alkaliphilic Bacteria Belonging to the Anaerobacillus Genus.</title>
        <authorList>
            <person name="Bassil N.M."/>
            <person name="Lloyd J.R."/>
        </authorList>
    </citation>
    <scope>NUCLEOTIDE SEQUENCE [LARGE SCALE GENOMIC DNA]</scope>
    <source>
        <strain evidence="8 9">NB2006</strain>
    </source>
</reference>
<dbReference type="AlphaFoldDB" id="A0A7S7RAC8"/>
<feature type="transmembrane region" description="Helical" evidence="6">
    <location>
        <begin position="209"/>
        <end position="232"/>
    </location>
</feature>
<evidence type="ECO:0000313" key="9">
    <source>
        <dbReference type="Proteomes" id="UP000180175"/>
    </source>
</evidence>
<sequence>MIAISNALLYPAFAFLIGGLFLTLIPEKYKPTMVVTRKYFVIIVGSIVLLSLFRVFSVAHYVSTIFDLSIIDAMIRVLTSFNVGSVWLTICFISSILIAVLIFNKKDSFMGNYLSLFLSIALIIAISKGSHSASLEPSLGFIAHSIHYISVSIWVGILFVIGLCAKDERNWPAFLKWYTPLALAAVLILSLSGFFLMRGIVPEYTNSLMLTYGQFLLVKHLLFLVIILYAFINGIVIRKKLKEDPSFRPKKWLRLESFFILGILSVTAFMTETTPPHNVASTLERVEPTKIFEWFHGSVSANTTVVFDANVLTGLLLIVIFLCGFMVIQMAWRKWSLIYGALGGVSILVASYFLVMTAITVEHGIVSDGVVYTTIEEAIKGNNQVEEDLFIFQIGNRDENVVYVLYTVNHSQLISELLLKTENGFERITDSRLIIGGVPIKDSEHKIRTFLVTDGPWLQRGKEFTYVTFGYVQEPEEIAHVEIRYEGENKKVEVLNQSFFNISSSIVQWDPLHPILFYDKSGTEVGGYMRGFMESGAYCH</sequence>
<proteinExistence type="predicted"/>
<feature type="domain" description="Copper resistance protein D" evidence="7">
    <location>
        <begin position="173"/>
        <end position="269"/>
    </location>
</feature>
<dbReference type="InterPro" id="IPR032694">
    <property type="entry name" value="CopC/D"/>
</dbReference>